<feature type="binding site" evidence="9">
    <location>
        <position position="8"/>
    </location>
    <ligand>
        <name>a divalent metal cation</name>
        <dbReference type="ChEBI" id="CHEBI:60240"/>
    </ligand>
</feature>
<dbReference type="InterPro" id="IPR002828">
    <property type="entry name" value="SurE-like_Pase/nucleotidase"/>
</dbReference>
<dbReference type="GO" id="GO:0008254">
    <property type="term" value="F:3'-nucleotidase activity"/>
    <property type="evidence" value="ECO:0007669"/>
    <property type="project" value="TreeGrafter"/>
</dbReference>
<dbReference type="InterPro" id="IPR036523">
    <property type="entry name" value="SurE-like_sf"/>
</dbReference>
<evidence type="ECO:0000256" key="3">
    <source>
        <dbReference type="ARBA" id="ARBA00004496"/>
    </source>
</evidence>
<dbReference type="EMBL" id="QRHA01000002">
    <property type="protein sequence ID" value="RDV27945.1"/>
    <property type="molecule type" value="Genomic_DNA"/>
</dbReference>
<comment type="function">
    <text evidence="9">Nucleotidase that shows phosphatase activity on nucleoside 5'-monophosphates.</text>
</comment>
<dbReference type="GO" id="GO:0008253">
    <property type="term" value="F:5'-nucleotidase activity"/>
    <property type="evidence" value="ECO:0007669"/>
    <property type="project" value="UniProtKB-UniRule"/>
</dbReference>
<comment type="cofactor">
    <cofactor evidence="9">
        <name>a divalent metal cation</name>
        <dbReference type="ChEBI" id="CHEBI:60240"/>
    </cofactor>
    <text evidence="9">Binds 1 divalent metal cation per subunit.</text>
</comment>
<accession>A0A3D8MCC9</accession>
<evidence type="ECO:0000256" key="4">
    <source>
        <dbReference type="ARBA" id="ARBA00011062"/>
    </source>
</evidence>
<evidence type="ECO:0000256" key="7">
    <source>
        <dbReference type="ARBA" id="ARBA00022741"/>
    </source>
</evidence>
<dbReference type="RefSeq" id="WP_115591801.1">
    <property type="nucleotide sequence ID" value="NZ_QRHA01000002.1"/>
</dbReference>
<dbReference type="InterPro" id="IPR030048">
    <property type="entry name" value="SurE"/>
</dbReference>
<evidence type="ECO:0000256" key="9">
    <source>
        <dbReference type="HAMAP-Rule" id="MF_00060"/>
    </source>
</evidence>
<dbReference type="GO" id="GO:0046872">
    <property type="term" value="F:metal ion binding"/>
    <property type="evidence" value="ECO:0007669"/>
    <property type="project" value="UniProtKB-UniRule"/>
</dbReference>
<evidence type="ECO:0000256" key="8">
    <source>
        <dbReference type="ARBA" id="ARBA00022801"/>
    </source>
</evidence>
<dbReference type="Gene3D" id="3.40.1210.10">
    <property type="entry name" value="Survival protein SurE-like phosphatase/nucleotidase"/>
    <property type="match status" value="1"/>
</dbReference>
<evidence type="ECO:0000313" key="11">
    <source>
        <dbReference type="EMBL" id="RDV27945.1"/>
    </source>
</evidence>
<keyword evidence="12" id="KW-1185">Reference proteome</keyword>
<dbReference type="PANTHER" id="PTHR30457:SF12">
    <property type="entry name" value="5'_3'-NUCLEOTIDASE SURE"/>
    <property type="match status" value="1"/>
</dbReference>
<keyword evidence="8 9" id="KW-0378">Hydrolase</keyword>
<dbReference type="GO" id="GO:0004309">
    <property type="term" value="F:exopolyphosphatase activity"/>
    <property type="evidence" value="ECO:0007669"/>
    <property type="project" value="TreeGrafter"/>
</dbReference>
<comment type="subcellular location">
    <subcellularLocation>
        <location evidence="3 9">Cytoplasm</location>
    </subcellularLocation>
</comment>
<name>A0A3D8MCC9_9ALTE</name>
<dbReference type="HAMAP" id="MF_00060">
    <property type="entry name" value="SurE"/>
    <property type="match status" value="1"/>
</dbReference>
<comment type="caution">
    <text evidence="11">The sequence shown here is derived from an EMBL/GenBank/DDBJ whole genome shotgun (WGS) entry which is preliminary data.</text>
</comment>
<evidence type="ECO:0000259" key="10">
    <source>
        <dbReference type="Pfam" id="PF01975"/>
    </source>
</evidence>
<organism evidence="11 12">
    <name type="scientific">Alteromonas aestuariivivens</name>
    <dbReference type="NCBI Taxonomy" id="1938339"/>
    <lineage>
        <taxon>Bacteria</taxon>
        <taxon>Pseudomonadati</taxon>
        <taxon>Pseudomonadota</taxon>
        <taxon>Gammaproteobacteria</taxon>
        <taxon>Alteromonadales</taxon>
        <taxon>Alteromonadaceae</taxon>
        <taxon>Alteromonas/Salinimonas group</taxon>
        <taxon>Alteromonas</taxon>
    </lineage>
</organism>
<keyword evidence="6 9" id="KW-0479">Metal-binding</keyword>
<comment type="catalytic activity">
    <reaction evidence="1 9">
        <text>a ribonucleoside 5'-phosphate + H2O = a ribonucleoside + phosphate</text>
        <dbReference type="Rhea" id="RHEA:12484"/>
        <dbReference type="ChEBI" id="CHEBI:15377"/>
        <dbReference type="ChEBI" id="CHEBI:18254"/>
        <dbReference type="ChEBI" id="CHEBI:43474"/>
        <dbReference type="ChEBI" id="CHEBI:58043"/>
        <dbReference type="EC" id="3.1.3.5"/>
    </reaction>
</comment>
<sequence length="258" mass="28080">MKILLSNDDGVFAKGLATLYEALATEHDVTVIAPDRNCSGFSNALSLQQPLRIQKMDNGFYSVNGTPSDCAHLGINRFLEEDPELVVSGINHGANLGDDVIYSGTVAAATEGRFMGLPAIAVSLTSHEGNHFETAARVVLEIIAKLQKHPLPANQILNVNVPDIPYDQLKGIQVTRQGRRHRAETMVRANDAFGRDIYWYGPIGEEQDAGPGTDFHAIANGYCSVTPLSVDMTAYQSLDTMKAWLAKNDQTSSKNLHK</sequence>
<evidence type="ECO:0000256" key="5">
    <source>
        <dbReference type="ARBA" id="ARBA00022490"/>
    </source>
</evidence>
<keyword evidence="5 9" id="KW-0963">Cytoplasm</keyword>
<dbReference type="GO" id="GO:0005737">
    <property type="term" value="C:cytoplasm"/>
    <property type="evidence" value="ECO:0007669"/>
    <property type="project" value="UniProtKB-SubCell"/>
</dbReference>
<feature type="binding site" evidence="9">
    <location>
        <position position="91"/>
    </location>
    <ligand>
        <name>a divalent metal cation</name>
        <dbReference type="ChEBI" id="CHEBI:60240"/>
    </ligand>
</feature>
<feature type="domain" description="Survival protein SurE-like phosphatase/nucleotidase" evidence="10">
    <location>
        <begin position="3"/>
        <end position="183"/>
    </location>
</feature>
<gene>
    <name evidence="9" type="primary">surE</name>
    <name evidence="11" type="ORF">DXV75_02955</name>
</gene>
<dbReference type="PANTHER" id="PTHR30457">
    <property type="entry name" value="5'-NUCLEOTIDASE SURE"/>
    <property type="match status" value="1"/>
</dbReference>
<dbReference type="FunFam" id="3.40.1210.10:FF:000001">
    <property type="entry name" value="5'/3'-nucleotidase SurE"/>
    <property type="match status" value="1"/>
</dbReference>
<comment type="similarity">
    <text evidence="4 9">Belongs to the SurE nucleotidase family.</text>
</comment>
<dbReference type="AlphaFoldDB" id="A0A3D8MCC9"/>
<dbReference type="GO" id="GO:0000166">
    <property type="term" value="F:nucleotide binding"/>
    <property type="evidence" value="ECO:0007669"/>
    <property type="project" value="UniProtKB-KW"/>
</dbReference>
<keyword evidence="7 9" id="KW-0547">Nucleotide-binding</keyword>
<dbReference type="OrthoDB" id="9780815at2"/>
<dbReference type="SUPFAM" id="SSF64167">
    <property type="entry name" value="SurE-like"/>
    <property type="match status" value="1"/>
</dbReference>
<evidence type="ECO:0000313" key="12">
    <source>
        <dbReference type="Proteomes" id="UP000256561"/>
    </source>
</evidence>
<feature type="binding site" evidence="9">
    <location>
        <position position="39"/>
    </location>
    <ligand>
        <name>a divalent metal cation</name>
        <dbReference type="ChEBI" id="CHEBI:60240"/>
    </ligand>
</feature>
<evidence type="ECO:0000256" key="2">
    <source>
        <dbReference type="ARBA" id="ARBA00001946"/>
    </source>
</evidence>
<protein>
    <recommendedName>
        <fullName evidence="9">5'-nucleotidase SurE</fullName>
        <ecNumber evidence="9">3.1.3.5</ecNumber>
    </recommendedName>
    <alternativeName>
        <fullName evidence="9">Nucleoside 5'-monophosphate phosphohydrolase</fullName>
    </alternativeName>
</protein>
<dbReference type="Pfam" id="PF01975">
    <property type="entry name" value="SurE"/>
    <property type="match status" value="1"/>
</dbReference>
<evidence type="ECO:0000256" key="1">
    <source>
        <dbReference type="ARBA" id="ARBA00000815"/>
    </source>
</evidence>
<dbReference type="NCBIfam" id="NF001490">
    <property type="entry name" value="PRK00346.1-4"/>
    <property type="match status" value="1"/>
</dbReference>
<dbReference type="NCBIfam" id="NF001489">
    <property type="entry name" value="PRK00346.1-3"/>
    <property type="match status" value="1"/>
</dbReference>
<dbReference type="Proteomes" id="UP000256561">
    <property type="component" value="Unassembled WGS sequence"/>
</dbReference>
<proteinExistence type="inferred from homology"/>
<reference evidence="12" key="1">
    <citation type="submission" date="2018-08" db="EMBL/GenBank/DDBJ databases">
        <authorList>
            <person name="Zhang J."/>
            <person name="Du Z.-J."/>
        </authorList>
    </citation>
    <scope>NUCLEOTIDE SEQUENCE [LARGE SCALE GENOMIC DNA]</scope>
    <source>
        <strain evidence="12">KCTC 52655</strain>
    </source>
</reference>
<dbReference type="NCBIfam" id="TIGR00087">
    <property type="entry name" value="surE"/>
    <property type="match status" value="1"/>
</dbReference>
<evidence type="ECO:0000256" key="6">
    <source>
        <dbReference type="ARBA" id="ARBA00022723"/>
    </source>
</evidence>
<feature type="binding site" evidence="9">
    <location>
        <position position="9"/>
    </location>
    <ligand>
        <name>a divalent metal cation</name>
        <dbReference type="ChEBI" id="CHEBI:60240"/>
    </ligand>
</feature>
<comment type="cofactor">
    <cofactor evidence="2">
        <name>Mg(2+)</name>
        <dbReference type="ChEBI" id="CHEBI:18420"/>
    </cofactor>
</comment>
<dbReference type="EC" id="3.1.3.5" evidence="9"/>